<dbReference type="Proteomes" id="UP000615446">
    <property type="component" value="Unassembled WGS sequence"/>
</dbReference>
<feature type="transmembrane region" description="Helical" evidence="1">
    <location>
        <begin position="46"/>
        <end position="65"/>
    </location>
</feature>
<dbReference type="EMBL" id="BEXD01000302">
    <property type="protein sequence ID" value="GBB86273.1"/>
    <property type="molecule type" value="Genomic_DNA"/>
</dbReference>
<evidence type="ECO:0000313" key="5">
    <source>
        <dbReference type="Proteomes" id="UP000247702"/>
    </source>
</evidence>
<evidence type="ECO:0000313" key="3">
    <source>
        <dbReference type="EMBL" id="GBB86273.1"/>
    </source>
</evidence>
<organism evidence="3 5">
    <name type="scientific">Rhizophagus clarus</name>
    <dbReference type="NCBI Taxonomy" id="94130"/>
    <lineage>
        <taxon>Eukaryota</taxon>
        <taxon>Fungi</taxon>
        <taxon>Fungi incertae sedis</taxon>
        <taxon>Mucoromycota</taxon>
        <taxon>Glomeromycotina</taxon>
        <taxon>Glomeromycetes</taxon>
        <taxon>Glomerales</taxon>
        <taxon>Glomeraceae</taxon>
        <taxon>Rhizophagus</taxon>
    </lineage>
</organism>
<keyword evidence="1" id="KW-0472">Membrane</keyword>
<evidence type="ECO:0000256" key="1">
    <source>
        <dbReference type="SAM" id="Phobius"/>
    </source>
</evidence>
<name>A0A2Z6Q818_9GLOM</name>
<reference evidence="4" key="2">
    <citation type="submission" date="2019-10" db="EMBL/GenBank/DDBJ databases">
        <title>Conservation and host-specific expression of non-tandemly repeated heterogenous ribosome RNA gene in arbuscular mycorrhizal fungi.</title>
        <authorList>
            <person name="Maeda T."/>
            <person name="Kobayashi Y."/>
            <person name="Nakagawa T."/>
            <person name="Ezawa T."/>
            <person name="Yamaguchi K."/>
            <person name="Bino T."/>
            <person name="Nishimoto Y."/>
            <person name="Shigenobu S."/>
            <person name="Kawaguchi M."/>
        </authorList>
    </citation>
    <scope>NUCLEOTIDE SEQUENCE</scope>
    <source>
        <strain evidence="4">HR1</strain>
    </source>
</reference>
<reference evidence="3 5" key="1">
    <citation type="submission" date="2017-11" db="EMBL/GenBank/DDBJ databases">
        <title>The genome of Rhizophagus clarus HR1 reveals common genetic basis of auxotrophy among arbuscular mycorrhizal fungi.</title>
        <authorList>
            <person name="Kobayashi Y."/>
        </authorList>
    </citation>
    <scope>NUCLEOTIDE SEQUENCE [LARGE SCALE GENOMIC DNA]</scope>
    <source>
        <strain evidence="3 5">HR1</strain>
    </source>
</reference>
<feature type="chain" id="PRO_5033340450" evidence="2">
    <location>
        <begin position="23"/>
        <end position="66"/>
    </location>
</feature>
<accession>A0A2Z6Q818</accession>
<dbReference type="AlphaFoldDB" id="A0A2Z6Q818"/>
<dbReference type="EMBL" id="BLAL01000310">
    <property type="protein sequence ID" value="GET02403.1"/>
    <property type="molecule type" value="Genomic_DNA"/>
</dbReference>
<evidence type="ECO:0000313" key="4">
    <source>
        <dbReference type="EMBL" id="GET02403.1"/>
    </source>
</evidence>
<sequence>MRSSTIAIFLVALFIAITLAYADETQQAEATVMYKRQYGGYSSSSSTIELSFLSFAVMAFATLFGF</sequence>
<keyword evidence="2" id="KW-0732">Signal</keyword>
<keyword evidence="1" id="KW-0812">Transmembrane</keyword>
<evidence type="ECO:0000256" key="2">
    <source>
        <dbReference type="SAM" id="SignalP"/>
    </source>
</evidence>
<comment type="caution">
    <text evidence="3">The sequence shown here is derived from an EMBL/GenBank/DDBJ whole genome shotgun (WGS) entry which is preliminary data.</text>
</comment>
<dbReference type="Proteomes" id="UP000247702">
    <property type="component" value="Unassembled WGS sequence"/>
</dbReference>
<protein>
    <submittedName>
        <fullName evidence="3">Uncharacterized protein</fullName>
    </submittedName>
</protein>
<keyword evidence="1" id="KW-1133">Transmembrane helix</keyword>
<feature type="signal peptide" evidence="2">
    <location>
        <begin position="1"/>
        <end position="22"/>
    </location>
</feature>
<gene>
    <name evidence="4" type="ORF">RCL2_002878700</name>
    <name evidence="3" type="ORF">RclHR1_01270019</name>
</gene>
<proteinExistence type="predicted"/>
<keyword evidence="5" id="KW-1185">Reference proteome</keyword>